<evidence type="ECO:0000313" key="2">
    <source>
        <dbReference type="EMBL" id="VDO81891.1"/>
    </source>
</evidence>
<evidence type="ECO:0000313" key="4">
    <source>
        <dbReference type="WBParaSite" id="HPBE_0000970601-mRNA-1"/>
    </source>
</evidence>
<proteinExistence type="predicted"/>
<dbReference type="Proteomes" id="UP000050761">
    <property type="component" value="Unassembled WGS sequence"/>
</dbReference>
<accession>A0A3P7Y499</accession>
<reference evidence="4" key="2">
    <citation type="submission" date="2019-09" db="UniProtKB">
        <authorList>
            <consortium name="WormBaseParasite"/>
        </authorList>
    </citation>
    <scope>IDENTIFICATION</scope>
</reference>
<protein>
    <submittedName>
        <fullName evidence="2 4">Uncharacterized protein</fullName>
    </submittedName>
</protein>
<accession>A0A183FPW5</accession>
<sequence length="100" mass="11390">MMATTTATTKQKKAPVKNTSLTAQMATKEKMTLDDDHDHEGIDEQLHEEDVQDDYNHYDGEDEDGDDEENVADDLDREYDDVDENDDKEVEEEDVDVGHG</sequence>
<evidence type="ECO:0000256" key="1">
    <source>
        <dbReference type="SAM" id="MobiDB-lite"/>
    </source>
</evidence>
<reference evidence="2 3" key="1">
    <citation type="submission" date="2018-11" db="EMBL/GenBank/DDBJ databases">
        <authorList>
            <consortium name="Pathogen Informatics"/>
        </authorList>
    </citation>
    <scope>NUCLEOTIDE SEQUENCE [LARGE SCALE GENOMIC DNA]</scope>
</reference>
<organism evidence="3 4">
    <name type="scientific">Heligmosomoides polygyrus</name>
    <name type="common">Parasitic roundworm</name>
    <dbReference type="NCBI Taxonomy" id="6339"/>
    <lineage>
        <taxon>Eukaryota</taxon>
        <taxon>Metazoa</taxon>
        <taxon>Ecdysozoa</taxon>
        <taxon>Nematoda</taxon>
        <taxon>Chromadorea</taxon>
        <taxon>Rhabditida</taxon>
        <taxon>Rhabditina</taxon>
        <taxon>Rhabditomorpha</taxon>
        <taxon>Strongyloidea</taxon>
        <taxon>Heligmosomidae</taxon>
        <taxon>Heligmosomoides</taxon>
    </lineage>
</organism>
<keyword evidence="3" id="KW-1185">Reference proteome</keyword>
<dbReference type="PROSITE" id="PS00018">
    <property type="entry name" value="EF_HAND_1"/>
    <property type="match status" value="1"/>
</dbReference>
<feature type="region of interest" description="Disordered" evidence="1">
    <location>
        <begin position="1"/>
        <end position="100"/>
    </location>
</feature>
<gene>
    <name evidence="2" type="ORF">HPBE_LOCUS9707</name>
</gene>
<dbReference type="EMBL" id="UZAH01026519">
    <property type="protein sequence ID" value="VDO81891.1"/>
    <property type="molecule type" value="Genomic_DNA"/>
</dbReference>
<dbReference type="AlphaFoldDB" id="A0A183FPW5"/>
<dbReference type="WBParaSite" id="HPBE_0000970601-mRNA-1">
    <property type="protein sequence ID" value="HPBE_0000970601-mRNA-1"/>
    <property type="gene ID" value="HPBE_0000970601"/>
</dbReference>
<feature type="compositionally biased region" description="Acidic residues" evidence="1">
    <location>
        <begin position="60"/>
        <end position="100"/>
    </location>
</feature>
<evidence type="ECO:0000313" key="3">
    <source>
        <dbReference type="Proteomes" id="UP000050761"/>
    </source>
</evidence>
<name>A0A183FPW5_HELPZ</name>
<dbReference type="InterPro" id="IPR018247">
    <property type="entry name" value="EF_Hand_1_Ca_BS"/>
</dbReference>
<feature type="compositionally biased region" description="Basic and acidic residues" evidence="1">
    <location>
        <begin position="27"/>
        <end position="59"/>
    </location>
</feature>